<protein>
    <submittedName>
        <fullName evidence="1">Uncharacterized protein</fullName>
    </submittedName>
</protein>
<dbReference type="RefSeq" id="WP_111230497.1">
    <property type="nucleotide sequence ID" value="NZ_NBIU01000035.1"/>
</dbReference>
<evidence type="ECO:0000313" key="1">
    <source>
        <dbReference type="EMBL" id="PZT47427.1"/>
    </source>
</evidence>
<organism evidence="1 2">
    <name type="scientific">Helicobacter valdiviensis</name>
    <dbReference type="NCBI Taxonomy" id="1458358"/>
    <lineage>
        <taxon>Bacteria</taxon>
        <taxon>Pseudomonadati</taxon>
        <taxon>Campylobacterota</taxon>
        <taxon>Epsilonproteobacteria</taxon>
        <taxon>Campylobacterales</taxon>
        <taxon>Helicobacteraceae</taxon>
        <taxon>Helicobacter</taxon>
    </lineage>
</organism>
<dbReference type="OrthoDB" id="5326231at2"/>
<sequence>MQTQYPEVHSLEESLAILEKYKDDVSKKDYEEIKSTICGHAIEDIFANEEDIIMLVKMSAYNLSSDEILTEYKEKGFIEYERKS</sequence>
<reference evidence="1 2" key="1">
    <citation type="submission" date="2017-03" db="EMBL/GenBank/DDBJ databases">
        <title>Genomic and clinical evidence uncovers the enterohepatic species Helicobacter valdiviensis as a potential human intestinal pathogen.</title>
        <authorList>
            <person name="Fresia P."/>
            <person name="Jara R."/>
            <person name="Sierra R."/>
            <person name="Ferres I."/>
            <person name="Greif G."/>
            <person name="Iraola G."/>
            <person name="Collado L."/>
        </authorList>
    </citation>
    <scope>NUCLEOTIDE SEQUENCE [LARGE SCALE GENOMIC DNA]</scope>
    <source>
        <strain evidence="1 2">WBE14</strain>
    </source>
</reference>
<dbReference type="AlphaFoldDB" id="A0A2W6MSC5"/>
<proteinExistence type="predicted"/>
<dbReference type="Proteomes" id="UP000249746">
    <property type="component" value="Unassembled WGS sequence"/>
</dbReference>
<comment type="caution">
    <text evidence="1">The sequence shown here is derived from an EMBL/GenBank/DDBJ whole genome shotgun (WGS) entry which is preliminary data.</text>
</comment>
<keyword evidence="2" id="KW-1185">Reference proteome</keyword>
<dbReference type="EMBL" id="NBIU01000035">
    <property type="protein sequence ID" value="PZT47427.1"/>
    <property type="molecule type" value="Genomic_DNA"/>
</dbReference>
<evidence type="ECO:0000313" key="2">
    <source>
        <dbReference type="Proteomes" id="UP000249746"/>
    </source>
</evidence>
<name>A0A2W6MSC5_9HELI</name>
<gene>
    <name evidence="1" type="ORF">B6S12_09145</name>
</gene>
<accession>A0A2W6MSC5</accession>